<dbReference type="AlphaFoldDB" id="A0A069DV03"/>
<dbReference type="InterPro" id="IPR030417">
    <property type="entry name" value="MS4A"/>
</dbReference>
<proteinExistence type="evidence at transcript level"/>
<dbReference type="GO" id="GO:0016020">
    <property type="term" value="C:membrane"/>
    <property type="evidence" value="ECO:0007669"/>
    <property type="project" value="UniProtKB-SubCell"/>
</dbReference>
<evidence type="ECO:0000256" key="4">
    <source>
        <dbReference type="ARBA" id="ARBA00022989"/>
    </source>
</evidence>
<feature type="transmembrane region" description="Helical" evidence="6">
    <location>
        <begin position="120"/>
        <end position="144"/>
    </location>
</feature>
<keyword evidence="4 6" id="KW-1133">Transmembrane helix</keyword>
<dbReference type="PANTHER" id="PTHR23320">
    <property type="entry name" value="MEMBRANE-SPANNING 4-DOMAINS SUBFAMILY A MS4A -RELATED"/>
    <property type="match status" value="1"/>
</dbReference>
<dbReference type="EMBL" id="GBGP01000049">
    <property type="protein sequence ID" value="JAC85134.1"/>
    <property type="molecule type" value="mRNA"/>
</dbReference>
<comment type="subcellular location">
    <subcellularLocation>
        <location evidence="1">Membrane</location>
        <topology evidence="1">Multi-pass membrane protein</topology>
    </subcellularLocation>
</comment>
<evidence type="ECO:0000313" key="7">
    <source>
        <dbReference type="EMBL" id="JAC85134.1"/>
    </source>
</evidence>
<feature type="transmembrane region" description="Helical" evidence="6">
    <location>
        <begin position="174"/>
        <end position="192"/>
    </location>
</feature>
<dbReference type="InterPro" id="IPR007237">
    <property type="entry name" value="CD20-like"/>
</dbReference>
<evidence type="ECO:0000256" key="1">
    <source>
        <dbReference type="ARBA" id="ARBA00004141"/>
    </source>
</evidence>
<feature type="transmembrane region" description="Helical" evidence="6">
    <location>
        <begin position="89"/>
        <end position="108"/>
    </location>
</feature>
<dbReference type="Pfam" id="PF04103">
    <property type="entry name" value="CD20"/>
    <property type="match status" value="1"/>
</dbReference>
<comment type="similarity">
    <text evidence="2">Belongs to the MS4A family.</text>
</comment>
<sequence>MLVIIPIGLFRSLCCPERSPSYSYHGPPTVIGPNGMATVPAQRTFSMNVKFISGLGITQIVIGLLTAVLAIVAKAVFHHNYSVNENCSGIWFGIWILITGIVGVMSAKKPKQTSINGVNMGFNIVCCVVSFFVGRFFLSGFVHYKDCNLLDVYDNLNDTYDYQLFRDCYDDKKVGAPIFATIMGLMILEFIISMTISITCCRNSGCCCRSNTSGALVMNEHPTPTDLVSPNGVVVSGQCQYPGQQAFYPPQSAAGYPPQSQVIYPAGVYPNHQQCVTTTAHMGGVQNLAYSNQMTHAQLPPYAK</sequence>
<evidence type="ECO:0000256" key="3">
    <source>
        <dbReference type="ARBA" id="ARBA00022692"/>
    </source>
</evidence>
<name>A0A069DV03_9CNID</name>
<evidence type="ECO:0000256" key="6">
    <source>
        <dbReference type="SAM" id="Phobius"/>
    </source>
</evidence>
<keyword evidence="3 6" id="KW-0812">Transmembrane</keyword>
<evidence type="ECO:0000256" key="5">
    <source>
        <dbReference type="ARBA" id="ARBA00023136"/>
    </source>
</evidence>
<accession>A0A069DV03</accession>
<dbReference type="PANTHER" id="PTHR23320:SF165">
    <property type="entry name" value="MARVEL DOMAIN-CONTAINING PROTEIN"/>
    <property type="match status" value="1"/>
</dbReference>
<organism evidence="7">
    <name type="scientific">Clytia hemisphaerica</name>
    <dbReference type="NCBI Taxonomy" id="252671"/>
    <lineage>
        <taxon>Eukaryota</taxon>
        <taxon>Metazoa</taxon>
        <taxon>Cnidaria</taxon>
        <taxon>Hydrozoa</taxon>
        <taxon>Hydroidolina</taxon>
        <taxon>Leptothecata</taxon>
        <taxon>Obeliida</taxon>
        <taxon>Clytiidae</taxon>
        <taxon>Clytia</taxon>
    </lineage>
</organism>
<evidence type="ECO:0000256" key="2">
    <source>
        <dbReference type="ARBA" id="ARBA00009565"/>
    </source>
</evidence>
<feature type="transmembrane region" description="Helical" evidence="6">
    <location>
        <begin position="51"/>
        <end position="77"/>
    </location>
</feature>
<reference evidence="7" key="1">
    <citation type="journal article" date="2014" name="PLoS Genet.">
        <title>Differential Responses to Wnt and PCP Disruption Predict Expression and Developmental Function of Conserved and Novel Genes in a Cnidarian.</title>
        <authorList>
            <person name="Lapebie P."/>
            <person name="Ruggiero A."/>
            <person name="Barreau C."/>
            <person name="Chevalier S."/>
            <person name="Chang P."/>
            <person name="Dru P."/>
            <person name="Houliston E."/>
            <person name="Momose T."/>
        </authorList>
    </citation>
    <scope>NUCLEOTIDE SEQUENCE</scope>
</reference>
<protein>
    <submittedName>
        <fullName evidence="7">CD20 like domain containing protein</fullName>
    </submittedName>
</protein>
<keyword evidence="5 6" id="KW-0472">Membrane</keyword>